<name>A0A1H6ZRV4_9GAMM</name>
<dbReference type="EMBL" id="FNYO01000147">
    <property type="protein sequence ID" value="SEJ52432.1"/>
    <property type="molecule type" value="Genomic_DNA"/>
</dbReference>
<evidence type="ECO:0000313" key="2">
    <source>
        <dbReference type="Proteomes" id="UP000199005"/>
    </source>
</evidence>
<proteinExistence type="predicted"/>
<protein>
    <submittedName>
        <fullName evidence="1">Uncharacterized protein</fullName>
    </submittedName>
</protein>
<sequence>MCCCWRAEHDTFSVNISLALKASVSSRSIGMHCRPHLNDILHKRDDLVFRVIKYSAQAYSPEPFGLQHLYSNDDQGLGRAGLTAFHINRLRFIANGNVSFIDFYKTAEQLSARANHRTTKAMKQGPRCLIASKSQNALQPQGADAMFLIGDVPRGGQPYLERCSRFVENRSCGHAGLVTACLANQSVTTCFERCANDSALRTNELLRPA</sequence>
<organism evidence="1 2">
    <name type="scientific">Azotobacter beijerinckii</name>
    <dbReference type="NCBI Taxonomy" id="170623"/>
    <lineage>
        <taxon>Bacteria</taxon>
        <taxon>Pseudomonadati</taxon>
        <taxon>Pseudomonadota</taxon>
        <taxon>Gammaproteobacteria</taxon>
        <taxon>Pseudomonadales</taxon>
        <taxon>Pseudomonadaceae</taxon>
        <taxon>Azotobacter</taxon>
    </lineage>
</organism>
<dbReference type="Proteomes" id="UP000199005">
    <property type="component" value="Unassembled WGS sequence"/>
</dbReference>
<dbReference type="AlphaFoldDB" id="A0A1H6ZRV4"/>
<evidence type="ECO:0000313" key="1">
    <source>
        <dbReference type="EMBL" id="SEJ52432.1"/>
    </source>
</evidence>
<reference evidence="1 2" key="1">
    <citation type="submission" date="2016-10" db="EMBL/GenBank/DDBJ databases">
        <authorList>
            <person name="de Groot N.N."/>
        </authorList>
    </citation>
    <scope>NUCLEOTIDE SEQUENCE [LARGE SCALE GENOMIC DNA]</scope>
    <source>
        <strain evidence="1 2">DSM 1041</strain>
    </source>
</reference>
<accession>A0A1H6ZRV4</accession>
<gene>
    <name evidence="1" type="ORF">SAMN04244579_04681</name>
</gene>